<feature type="chain" id="PRO_5038667343" description="Hemophore-related protein" evidence="1">
    <location>
        <begin position="22"/>
        <end position="100"/>
    </location>
</feature>
<protein>
    <recommendedName>
        <fullName evidence="4">Hemophore-related protein</fullName>
    </recommendedName>
</protein>
<proteinExistence type="predicted"/>
<evidence type="ECO:0000313" key="3">
    <source>
        <dbReference type="Proteomes" id="UP000323876"/>
    </source>
</evidence>
<feature type="signal peptide" evidence="1">
    <location>
        <begin position="1"/>
        <end position="21"/>
    </location>
</feature>
<evidence type="ECO:0000313" key="2">
    <source>
        <dbReference type="EMBL" id="KAA8880348.1"/>
    </source>
</evidence>
<keyword evidence="3" id="KW-1185">Reference proteome</keyword>
<dbReference type="PROSITE" id="PS51257">
    <property type="entry name" value="PROKAR_LIPOPROTEIN"/>
    <property type="match status" value="1"/>
</dbReference>
<dbReference type="RefSeq" id="WP_150407804.1">
    <property type="nucleotide sequence ID" value="NZ_VXLC01000036.1"/>
</dbReference>
<organism evidence="2 3">
    <name type="scientific">Nocardia colli</name>
    <dbReference type="NCBI Taxonomy" id="2545717"/>
    <lineage>
        <taxon>Bacteria</taxon>
        <taxon>Bacillati</taxon>
        <taxon>Actinomycetota</taxon>
        <taxon>Actinomycetes</taxon>
        <taxon>Mycobacteriales</taxon>
        <taxon>Nocardiaceae</taxon>
        <taxon>Nocardia</taxon>
    </lineage>
</organism>
<keyword evidence="1" id="KW-0732">Signal</keyword>
<dbReference type="AlphaFoldDB" id="A0A5N0DTF3"/>
<sequence length="100" mass="10265">MKSIALLAVGVVLALSGCSSSGGKDAAPATPTLNAQVRGSSCQNYLPVLSKLKDVSQESANKTAEETISMLPQSAQWPSLSEVDRQSTIAGIRDAATGKC</sequence>
<comment type="caution">
    <text evidence="2">The sequence shown here is derived from an EMBL/GenBank/DDBJ whole genome shotgun (WGS) entry which is preliminary data.</text>
</comment>
<evidence type="ECO:0008006" key="4">
    <source>
        <dbReference type="Google" id="ProtNLM"/>
    </source>
</evidence>
<name>A0A5N0DTF3_9NOCA</name>
<dbReference type="OrthoDB" id="4566078at2"/>
<evidence type="ECO:0000256" key="1">
    <source>
        <dbReference type="SAM" id="SignalP"/>
    </source>
</evidence>
<accession>A0A5N0DTF3</accession>
<dbReference type="EMBL" id="VXLC01000036">
    <property type="protein sequence ID" value="KAA8880348.1"/>
    <property type="molecule type" value="Genomic_DNA"/>
</dbReference>
<dbReference type="Proteomes" id="UP000323876">
    <property type="component" value="Unassembled WGS sequence"/>
</dbReference>
<reference evidence="2 3" key="1">
    <citation type="submission" date="2019-09" db="EMBL/GenBank/DDBJ databases">
        <authorList>
            <person name="Wang X."/>
        </authorList>
    </citation>
    <scope>NUCLEOTIDE SEQUENCE [LARGE SCALE GENOMIC DNA]</scope>
    <source>
        <strain evidence="2 3">CICC 11023</strain>
    </source>
</reference>
<gene>
    <name evidence="2" type="ORF">F3087_42190</name>
</gene>